<evidence type="ECO:0000313" key="3">
    <source>
        <dbReference type="Proteomes" id="UP001254848"/>
    </source>
</evidence>
<name>A0ABU3P4Y1_9FIRM</name>
<feature type="transmembrane region" description="Helical" evidence="1">
    <location>
        <begin position="136"/>
        <end position="162"/>
    </location>
</feature>
<feature type="transmembrane region" description="Helical" evidence="1">
    <location>
        <begin position="20"/>
        <end position="40"/>
    </location>
</feature>
<dbReference type="EMBL" id="JAUOZS010000001">
    <property type="protein sequence ID" value="MDT8903558.1"/>
    <property type="molecule type" value="Genomic_DNA"/>
</dbReference>
<feature type="transmembrane region" description="Helical" evidence="1">
    <location>
        <begin position="308"/>
        <end position="332"/>
    </location>
</feature>
<organism evidence="2 3">
    <name type="scientific">Anaeroselena agilis</name>
    <dbReference type="NCBI Taxonomy" id="3063788"/>
    <lineage>
        <taxon>Bacteria</taxon>
        <taxon>Bacillati</taxon>
        <taxon>Bacillota</taxon>
        <taxon>Negativicutes</taxon>
        <taxon>Acetonemataceae</taxon>
        <taxon>Anaeroselena</taxon>
    </lineage>
</organism>
<keyword evidence="1" id="KW-0472">Membrane</keyword>
<dbReference type="InterPro" id="IPR006160">
    <property type="entry name" value="SCFA_transpt_AtoE"/>
</dbReference>
<dbReference type="Proteomes" id="UP001254848">
    <property type="component" value="Unassembled WGS sequence"/>
</dbReference>
<feature type="transmembrane region" description="Helical" evidence="1">
    <location>
        <begin position="338"/>
        <end position="355"/>
    </location>
</feature>
<feature type="transmembrane region" description="Helical" evidence="1">
    <location>
        <begin position="182"/>
        <end position="202"/>
    </location>
</feature>
<dbReference type="Pfam" id="PF02667">
    <property type="entry name" value="SCFA_trans"/>
    <property type="match status" value="1"/>
</dbReference>
<keyword evidence="3" id="KW-1185">Reference proteome</keyword>
<keyword evidence="1" id="KW-0812">Transmembrane</keyword>
<accession>A0ABU3P4Y1</accession>
<reference evidence="2 3" key="1">
    <citation type="submission" date="2023-07" db="EMBL/GenBank/DDBJ databases">
        <title>The novel representative of Negativicutes class, Anaeroselena agilis gen. nov. sp. nov.</title>
        <authorList>
            <person name="Prokofeva M.I."/>
            <person name="Elcheninov A.G."/>
            <person name="Klyukina A."/>
            <person name="Kublanov I.V."/>
            <person name="Frolov E.N."/>
            <person name="Podosokorskaya O.A."/>
        </authorList>
    </citation>
    <scope>NUCLEOTIDE SEQUENCE [LARGE SCALE GENOMIC DNA]</scope>
    <source>
        <strain evidence="2 3">4137-cl</strain>
    </source>
</reference>
<dbReference type="PANTHER" id="PTHR41983:SF2">
    <property type="entry name" value="SHORT-CHAIN FATTY ACID TRANSPORTER-RELATED"/>
    <property type="match status" value="1"/>
</dbReference>
<feature type="transmembrane region" description="Helical" evidence="1">
    <location>
        <begin position="242"/>
        <end position="261"/>
    </location>
</feature>
<protein>
    <submittedName>
        <fullName evidence="2">TIGR00366 family protein</fullName>
    </submittedName>
</protein>
<evidence type="ECO:0000313" key="2">
    <source>
        <dbReference type="EMBL" id="MDT8903558.1"/>
    </source>
</evidence>
<feature type="transmembrane region" description="Helical" evidence="1">
    <location>
        <begin position="267"/>
        <end position="287"/>
    </location>
</feature>
<keyword evidence="1" id="KW-1133">Transmembrane helix</keyword>
<feature type="transmembrane region" description="Helical" evidence="1">
    <location>
        <begin position="416"/>
        <end position="437"/>
    </location>
</feature>
<dbReference type="PANTHER" id="PTHR41983">
    <property type="entry name" value="SHORT-CHAIN FATTY ACID TRANSPORTER-RELATED"/>
    <property type="match status" value="1"/>
</dbReference>
<proteinExistence type="predicted"/>
<gene>
    <name evidence="2" type="ORF">Q4T40_20215</name>
</gene>
<dbReference type="RefSeq" id="WP_413782013.1">
    <property type="nucleotide sequence ID" value="NZ_JAUOZS010000001.1"/>
</dbReference>
<feature type="transmembrane region" description="Helical" evidence="1">
    <location>
        <begin position="52"/>
        <end position="75"/>
    </location>
</feature>
<evidence type="ECO:0000256" key="1">
    <source>
        <dbReference type="SAM" id="Phobius"/>
    </source>
</evidence>
<feature type="transmembrane region" description="Helical" evidence="1">
    <location>
        <begin position="95"/>
        <end position="124"/>
    </location>
</feature>
<sequence length="438" mass="46939">MLNRMANFFVVLVQRYLPDAYLFAILLTFAAFVMALALTGKGFMALVTMWGNGLYGILAFAMQMILILVTGHALASSKPIKAFLSTLASIPKNGSQAAMLNCFVVGVASFLNWGFGLVVGALLARELARRVEGTDYSFVVAAGYSGFVIWHGGISGSIPLAVATKGHLVEKLTGIIPVTSTIFSVPNLIITWFIIFTLPILFKMMAPKPEDIRTVDPELLAEAPEPAAPAKQTFATILENSVVINMLFGLMGLLYLGNYFATKGFNLSLNIVICIFFVAGVILHMTPINYVRAMNEAIKGAGGIALQFPLYGGIQGIMVSSGLAAIIAKWFISFSTPFTFPLFTFIAGGVINFFVPSGGGQWIVQGPINIPAGAALGVDPAKVAMSIAYGDQWTNMIQPFWALPLLGIAKLGVRDIMGYCVMTLIYTGIVIALGLMIF</sequence>
<comment type="caution">
    <text evidence="2">The sequence shown here is derived from an EMBL/GenBank/DDBJ whole genome shotgun (WGS) entry which is preliminary data.</text>
</comment>